<keyword evidence="2" id="KW-1185">Reference proteome</keyword>
<sequence length="163" mass="19719">MRIQRKEWKITLPSDRKRRLQTLLRRNKLKNKERETSVLFEECLAALGSDVIVMTDERSKEIYKLFEAEFKINLYGRIEWDSYKAYEEMDENTFGNRYMNQEEYYYILWSHGSDPVIKARLNQIVKNLEDVTAVSPDIWVYREERQVIEIFHGGIVRVMQKKE</sequence>
<name>A0ABS7KE51_9BACL</name>
<reference evidence="1 2" key="1">
    <citation type="submission" date="2020-08" db="EMBL/GenBank/DDBJ databases">
        <title>Fungal Genomes of the International Space Station.</title>
        <authorList>
            <person name="Seuylemezian A."/>
            <person name="Singh N.K."/>
            <person name="Wood J."/>
            <person name="Venkateswaran K."/>
        </authorList>
    </citation>
    <scope>NUCLEOTIDE SEQUENCE [LARGE SCALE GENOMIC DNA]</scope>
    <source>
        <strain evidence="1 2">S/N-304-OC-R4</strain>
    </source>
</reference>
<organism evidence="1 2">
    <name type="scientific">Paenibacillus cucumis</name>
    <name type="common">ex Kampfer et al. 2016</name>
    <dbReference type="NCBI Taxonomy" id="1776858"/>
    <lineage>
        <taxon>Bacteria</taxon>
        <taxon>Bacillati</taxon>
        <taxon>Bacillota</taxon>
        <taxon>Bacilli</taxon>
        <taxon>Bacillales</taxon>
        <taxon>Paenibacillaceae</taxon>
        <taxon>Paenibacillus</taxon>
    </lineage>
</organism>
<protein>
    <submittedName>
        <fullName evidence="1">Uncharacterized protein</fullName>
    </submittedName>
</protein>
<accession>A0ABS7KE51</accession>
<dbReference type="CDD" id="cd20693">
    <property type="entry name" value="CdiI_EcoliA0-like"/>
    <property type="match status" value="1"/>
</dbReference>
<evidence type="ECO:0000313" key="1">
    <source>
        <dbReference type="EMBL" id="MBY0202425.1"/>
    </source>
</evidence>
<dbReference type="RefSeq" id="WP_221787123.1">
    <property type="nucleotide sequence ID" value="NZ_JACLIC010000007.1"/>
</dbReference>
<gene>
    <name evidence="1" type="ORF">H7T88_04135</name>
</gene>
<proteinExistence type="predicted"/>
<dbReference type="InterPro" id="IPR049585">
    <property type="entry name" value="CdiI_EcoliA0-like"/>
</dbReference>
<dbReference type="Proteomes" id="UP000706031">
    <property type="component" value="Unassembled WGS sequence"/>
</dbReference>
<comment type="caution">
    <text evidence="1">The sequence shown here is derived from an EMBL/GenBank/DDBJ whole genome shotgun (WGS) entry which is preliminary data.</text>
</comment>
<dbReference type="EMBL" id="JACLIC010000007">
    <property type="protein sequence ID" value="MBY0202425.1"/>
    <property type="molecule type" value="Genomic_DNA"/>
</dbReference>
<evidence type="ECO:0000313" key="2">
    <source>
        <dbReference type="Proteomes" id="UP000706031"/>
    </source>
</evidence>
<dbReference type="Pfam" id="PF24172">
    <property type="entry name" value="CdiI_ImmP"/>
    <property type="match status" value="1"/>
</dbReference>